<keyword evidence="4" id="KW-1185">Reference proteome</keyword>
<dbReference type="OrthoDB" id="9800503at2"/>
<protein>
    <recommendedName>
        <fullName evidence="2">Antitoxin</fullName>
    </recommendedName>
</protein>
<gene>
    <name evidence="3" type="ORF">DU000_01245</name>
</gene>
<evidence type="ECO:0000313" key="4">
    <source>
        <dbReference type="Proteomes" id="UP000252357"/>
    </source>
</evidence>
<dbReference type="Gene3D" id="3.40.1620.10">
    <property type="entry name" value="YefM-like domain"/>
    <property type="match status" value="1"/>
</dbReference>
<sequence length="85" mass="9357">MQPVSMLQAQSSLSRLVETIKQGKAREIVITRNGRAVAKLVPIEQSSRNARLGVAKGQFVVPDDIDANNQQIAQLTCSKDKAYLY</sequence>
<comment type="function">
    <text evidence="2">Antitoxin component of a type II toxin-antitoxin (TA) system.</text>
</comment>
<dbReference type="Proteomes" id="UP000252357">
    <property type="component" value="Unassembled WGS sequence"/>
</dbReference>
<evidence type="ECO:0000313" key="3">
    <source>
        <dbReference type="EMBL" id="RCS59389.1"/>
    </source>
</evidence>
<reference evidence="3 4" key="1">
    <citation type="journal article" date="2018" name="Int. J. Syst. Evol. Microbiol.">
        <title>Parvibium lacunae gen. nov., sp. nov., a new member of the family Alcaligenaceae isolated from a freshwater pond.</title>
        <authorList>
            <person name="Chen W.M."/>
            <person name="Xie P.B."/>
            <person name="Hsu M.Y."/>
            <person name="Sheu S.Y."/>
        </authorList>
    </citation>
    <scope>NUCLEOTIDE SEQUENCE [LARGE SCALE GENOMIC DNA]</scope>
    <source>
        <strain evidence="3 4">KMB9</strain>
    </source>
</reference>
<dbReference type="AlphaFoldDB" id="A0A368L825"/>
<dbReference type="EMBL" id="QPGB01000001">
    <property type="protein sequence ID" value="RCS59389.1"/>
    <property type="molecule type" value="Genomic_DNA"/>
</dbReference>
<name>A0A368L825_9BURK</name>
<comment type="caution">
    <text evidence="3">The sequence shown here is derived from an EMBL/GenBank/DDBJ whole genome shotgun (WGS) entry which is preliminary data.</text>
</comment>
<evidence type="ECO:0000256" key="2">
    <source>
        <dbReference type="RuleBase" id="RU362080"/>
    </source>
</evidence>
<dbReference type="RefSeq" id="WP_114401540.1">
    <property type="nucleotide sequence ID" value="NZ_QPGB01000001.1"/>
</dbReference>
<evidence type="ECO:0000256" key="1">
    <source>
        <dbReference type="ARBA" id="ARBA00009981"/>
    </source>
</evidence>
<dbReference type="InterPro" id="IPR006442">
    <property type="entry name" value="Antitoxin_Phd/YefM"/>
</dbReference>
<dbReference type="Pfam" id="PF02604">
    <property type="entry name" value="PhdYeFM_antitox"/>
    <property type="match status" value="1"/>
</dbReference>
<dbReference type="InterPro" id="IPR036165">
    <property type="entry name" value="YefM-like_sf"/>
</dbReference>
<dbReference type="SUPFAM" id="SSF143120">
    <property type="entry name" value="YefM-like"/>
    <property type="match status" value="1"/>
</dbReference>
<accession>A0A368L825</accession>
<organism evidence="3 4">
    <name type="scientific">Parvibium lacunae</name>
    <dbReference type="NCBI Taxonomy" id="1888893"/>
    <lineage>
        <taxon>Bacteria</taxon>
        <taxon>Pseudomonadati</taxon>
        <taxon>Pseudomonadota</taxon>
        <taxon>Betaproteobacteria</taxon>
        <taxon>Burkholderiales</taxon>
        <taxon>Alcaligenaceae</taxon>
        <taxon>Parvibium</taxon>
    </lineage>
</organism>
<comment type="similarity">
    <text evidence="1 2">Belongs to the phD/YefM antitoxin family.</text>
</comment>
<proteinExistence type="inferred from homology"/>